<sequence>MTIPIVIVDDDTVDRYTAKRQLARHGGFEVPAEYTSGDAFLEAIDAGQLATRSNPALVLMDIKMPGRNGFETLEALDARLQETDATSPFMVVFMLTSSANPRDRARVETIDIVQGYVEKPITKDGVAFIHDLYLSTIPGSAA</sequence>
<protein>
    <submittedName>
        <fullName evidence="4">Response regulator</fullName>
    </submittedName>
</protein>
<feature type="domain" description="Response regulatory" evidence="3">
    <location>
        <begin position="4"/>
        <end position="134"/>
    </location>
</feature>
<dbReference type="SMART" id="SM00448">
    <property type="entry name" value="REC"/>
    <property type="match status" value="1"/>
</dbReference>
<dbReference type="InterPro" id="IPR001789">
    <property type="entry name" value="Sig_transdc_resp-reg_receiver"/>
</dbReference>
<dbReference type="Gene3D" id="3.40.50.2300">
    <property type="match status" value="1"/>
</dbReference>
<evidence type="ECO:0000259" key="3">
    <source>
        <dbReference type="PROSITE" id="PS50110"/>
    </source>
</evidence>
<evidence type="ECO:0000313" key="5">
    <source>
        <dbReference type="Proteomes" id="UP001191082"/>
    </source>
</evidence>
<dbReference type="InterPro" id="IPR050595">
    <property type="entry name" value="Bact_response_regulator"/>
</dbReference>
<dbReference type="RefSeq" id="WP_138864579.1">
    <property type="nucleotide sequence ID" value="NZ_VCPC01000003.1"/>
</dbReference>
<name>A0ABY2X6U7_9RHOB</name>
<dbReference type="SUPFAM" id="SSF52172">
    <property type="entry name" value="CheY-like"/>
    <property type="match status" value="1"/>
</dbReference>
<gene>
    <name evidence="4" type="ORF">FGK64_14635</name>
</gene>
<keyword evidence="5" id="KW-1185">Reference proteome</keyword>
<dbReference type="Proteomes" id="UP001191082">
    <property type="component" value="Unassembled WGS sequence"/>
</dbReference>
<dbReference type="PROSITE" id="PS50110">
    <property type="entry name" value="RESPONSE_REGULATORY"/>
    <property type="match status" value="1"/>
</dbReference>
<keyword evidence="1 2" id="KW-0597">Phosphoprotein</keyword>
<comment type="caution">
    <text evidence="4">The sequence shown here is derived from an EMBL/GenBank/DDBJ whole genome shotgun (WGS) entry which is preliminary data.</text>
</comment>
<organism evidence="4 5">
    <name type="scientific">Arenibacterium halophilum</name>
    <dbReference type="NCBI Taxonomy" id="2583821"/>
    <lineage>
        <taxon>Bacteria</taxon>
        <taxon>Pseudomonadati</taxon>
        <taxon>Pseudomonadota</taxon>
        <taxon>Alphaproteobacteria</taxon>
        <taxon>Rhodobacterales</taxon>
        <taxon>Paracoccaceae</taxon>
        <taxon>Arenibacterium</taxon>
    </lineage>
</organism>
<evidence type="ECO:0000313" key="4">
    <source>
        <dbReference type="EMBL" id="TMV11513.1"/>
    </source>
</evidence>
<dbReference type="PANTHER" id="PTHR44591:SF3">
    <property type="entry name" value="RESPONSE REGULATORY DOMAIN-CONTAINING PROTEIN"/>
    <property type="match status" value="1"/>
</dbReference>
<reference evidence="4 5" key="1">
    <citation type="submission" date="2019-05" db="EMBL/GenBank/DDBJ databases">
        <title>Marivita sp. nov. isolated from sea sediment.</title>
        <authorList>
            <person name="Kim W."/>
        </authorList>
    </citation>
    <scope>NUCLEOTIDE SEQUENCE [LARGE SCALE GENOMIC DNA]</scope>
    <source>
        <strain evidence="4 5">CAU 1492</strain>
    </source>
</reference>
<evidence type="ECO:0000256" key="2">
    <source>
        <dbReference type="PROSITE-ProRule" id="PRU00169"/>
    </source>
</evidence>
<dbReference type="EMBL" id="VCPC01000003">
    <property type="protein sequence ID" value="TMV11513.1"/>
    <property type="molecule type" value="Genomic_DNA"/>
</dbReference>
<dbReference type="Pfam" id="PF00072">
    <property type="entry name" value="Response_reg"/>
    <property type="match status" value="1"/>
</dbReference>
<dbReference type="InterPro" id="IPR011006">
    <property type="entry name" value="CheY-like_superfamily"/>
</dbReference>
<evidence type="ECO:0000256" key="1">
    <source>
        <dbReference type="ARBA" id="ARBA00022553"/>
    </source>
</evidence>
<proteinExistence type="predicted"/>
<accession>A0ABY2X6U7</accession>
<dbReference type="PANTHER" id="PTHR44591">
    <property type="entry name" value="STRESS RESPONSE REGULATOR PROTEIN 1"/>
    <property type="match status" value="1"/>
</dbReference>
<feature type="modified residue" description="4-aspartylphosphate" evidence="2">
    <location>
        <position position="61"/>
    </location>
</feature>